<reference evidence="3 4" key="1">
    <citation type="submission" date="2018-01" db="EMBL/GenBank/DDBJ databases">
        <title>Complete genome sequence of Bacteriovorax stolpii DSM12778.</title>
        <authorList>
            <person name="Tang B."/>
            <person name="Chang J."/>
        </authorList>
    </citation>
    <scope>NUCLEOTIDE SEQUENCE [LARGE SCALE GENOMIC DNA]</scope>
    <source>
        <strain evidence="3 4">DSM 12778</strain>
    </source>
</reference>
<name>A0A2K9NQD6_BACTC</name>
<dbReference type="EMBL" id="CP025704">
    <property type="protein sequence ID" value="AUN97721.1"/>
    <property type="molecule type" value="Genomic_DNA"/>
</dbReference>
<proteinExistence type="predicted"/>
<keyword evidence="2" id="KW-0732">Signal</keyword>
<dbReference type="RefSeq" id="WP_102243014.1">
    <property type="nucleotide sequence ID" value="NZ_CP025704.1"/>
</dbReference>
<feature type="signal peptide" evidence="2">
    <location>
        <begin position="1"/>
        <end position="24"/>
    </location>
</feature>
<accession>A0A2K9NQD6</accession>
<dbReference type="Proteomes" id="UP000235584">
    <property type="component" value="Chromosome"/>
</dbReference>
<evidence type="ECO:0000313" key="4">
    <source>
        <dbReference type="Proteomes" id="UP000235584"/>
    </source>
</evidence>
<protein>
    <submittedName>
        <fullName evidence="3">Uncharacterized protein</fullName>
    </submittedName>
</protein>
<sequence>MKKTTLHSFSIVLFSFLFSLHLSAADNGDLIEKDEKYQKANKEFELILKAAQDVGAAECKTDKGELPRSAYLWFNEGKRLLGNEERNYNLFNSEIARIQKKMQATGGSELQAESLLILSQIHTLEINFLNGRNGRIQARKDFMTEFKNAKISAQSEEKKWLKTFDTTVMEEGLQSALSVAQKACDDKIKGCEEAKTQIQLSIAMAATYKGLYLRKNIPSKTANEDLKNKELLLLTSVSMIPAPSDSNYDWKSPAMKVVTPMMEERQRLGVHCPESADSKSQKKAVQIAKIYEDKTKSDEVKAEEMKKVDVSLANALIGGGLSVADLKRIPEEWTRQNLLIAQGHDREPFFAEIETKVNALIAADQEKLALIQEKKGKVLKMIMALGDLTKYKIDIEAECGANPNPGISICPSNGNPLCDPDSPQSVKSREYGSCSYLATQYNDQLTQLSKASEELKNNPNVVAVEAHYLGTVGPIWRAKIKNADGTYSYKNIIENASQYGTDGFGNYAGFGGVQNDPQYAKPKNQEATPSTSSAPSGNSSSSSPATKTNKTTDSKTKAKKRKTVEVAGVTEELSVEDDKTYNKYYDQISKEEAKNRAKIPTYCGSSPCKNAVNGLAPKNKECEIADADAPKLKEYNLCVMAVNEHNFKLDAAINLSSYIRTHPDFVEVARSPETNLWMAKMKNTIKGVYYLPLNYTEN</sequence>
<dbReference type="KEGG" id="bsto:C0V70_06265"/>
<evidence type="ECO:0000256" key="2">
    <source>
        <dbReference type="SAM" id="SignalP"/>
    </source>
</evidence>
<feature type="region of interest" description="Disordered" evidence="1">
    <location>
        <begin position="515"/>
        <end position="564"/>
    </location>
</feature>
<evidence type="ECO:0000313" key="3">
    <source>
        <dbReference type="EMBL" id="AUN97721.1"/>
    </source>
</evidence>
<feature type="compositionally biased region" description="Low complexity" evidence="1">
    <location>
        <begin position="527"/>
        <end position="549"/>
    </location>
</feature>
<keyword evidence="4" id="KW-1185">Reference proteome</keyword>
<organism evidence="3 4">
    <name type="scientific">Bacteriovorax stolpii</name>
    <name type="common">Bdellovibrio stolpii</name>
    <dbReference type="NCBI Taxonomy" id="960"/>
    <lineage>
        <taxon>Bacteria</taxon>
        <taxon>Pseudomonadati</taxon>
        <taxon>Bdellovibrionota</taxon>
        <taxon>Bacteriovoracia</taxon>
        <taxon>Bacteriovoracales</taxon>
        <taxon>Bacteriovoracaceae</taxon>
        <taxon>Bacteriovorax</taxon>
    </lineage>
</organism>
<feature type="chain" id="PRO_5043388688" evidence="2">
    <location>
        <begin position="25"/>
        <end position="698"/>
    </location>
</feature>
<evidence type="ECO:0000256" key="1">
    <source>
        <dbReference type="SAM" id="MobiDB-lite"/>
    </source>
</evidence>
<dbReference type="AlphaFoldDB" id="A0A2K9NQD6"/>
<gene>
    <name evidence="3" type="ORF">C0V70_06265</name>
</gene>